<accession>A0AAN8E8M5</accession>
<evidence type="ECO:0000313" key="2">
    <source>
        <dbReference type="Proteomes" id="UP001316803"/>
    </source>
</evidence>
<dbReference type="EMBL" id="JAKLMC020000052">
    <property type="protein sequence ID" value="KAK5948168.1"/>
    <property type="molecule type" value="Genomic_DNA"/>
</dbReference>
<evidence type="ECO:0000313" key="1">
    <source>
        <dbReference type="EMBL" id="KAK5948168.1"/>
    </source>
</evidence>
<reference evidence="1 2" key="1">
    <citation type="submission" date="2022-12" db="EMBL/GenBank/DDBJ databases">
        <title>Genomic features and morphological characterization of a novel Knufia sp. strain isolated from spacecraft assembly facility.</title>
        <authorList>
            <person name="Teixeira M."/>
            <person name="Chander A.M."/>
            <person name="Stajich J.E."/>
            <person name="Venkateswaran K."/>
        </authorList>
    </citation>
    <scope>NUCLEOTIDE SEQUENCE [LARGE SCALE GENOMIC DNA]</scope>
    <source>
        <strain evidence="1 2">FJI-L2-BK-P2</strain>
    </source>
</reference>
<sequence length="72" mass="7794">MAPPTNTTTQSSKPKGSVNHYHILTYLITPASNDPFVAGLASSSERAKAIHHEVDAALAVFEKDYYRSQSSS</sequence>
<dbReference type="Proteomes" id="UP001316803">
    <property type="component" value="Unassembled WGS sequence"/>
</dbReference>
<keyword evidence="2" id="KW-1185">Reference proteome</keyword>
<proteinExistence type="predicted"/>
<protein>
    <submittedName>
        <fullName evidence="1">Uncharacterized protein</fullName>
    </submittedName>
</protein>
<organism evidence="1 2">
    <name type="scientific">Knufia fluminis</name>
    <dbReference type="NCBI Taxonomy" id="191047"/>
    <lineage>
        <taxon>Eukaryota</taxon>
        <taxon>Fungi</taxon>
        <taxon>Dikarya</taxon>
        <taxon>Ascomycota</taxon>
        <taxon>Pezizomycotina</taxon>
        <taxon>Eurotiomycetes</taxon>
        <taxon>Chaetothyriomycetidae</taxon>
        <taxon>Chaetothyriales</taxon>
        <taxon>Trichomeriaceae</taxon>
        <taxon>Knufia</taxon>
    </lineage>
</organism>
<dbReference type="AlphaFoldDB" id="A0AAN8E8M5"/>
<gene>
    <name evidence="1" type="ORF">OHC33_010821</name>
</gene>
<comment type="caution">
    <text evidence="1">The sequence shown here is derived from an EMBL/GenBank/DDBJ whole genome shotgun (WGS) entry which is preliminary data.</text>
</comment>
<name>A0AAN8E8M5_9EURO</name>